<dbReference type="GO" id="GO:0005886">
    <property type="term" value="C:plasma membrane"/>
    <property type="evidence" value="ECO:0007669"/>
    <property type="project" value="UniProtKB-SubCell"/>
</dbReference>
<dbReference type="InterPro" id="IPR011701">
    <property type="entry name" value="MFS"/>
</dbReference>
<evidence type="ECO:0000256" key="4">
    <source>
        <dbReference type="ARBA" id="ARBA00022692"/>
    </source>
</evidence>
<proteinExistence type="predicted"/>
<feature type="transmembrane region" description="Helical" evidence="7">
    <location>
        <begin position="252"/>
        <end position="272"/>
    </location>
</feature>
<feature type="transmembrane region" description="Helical" evidence="7">
    <location>
        <begin position="342"/>
        <end position="362"/>
    </location>
</feature>
<accession>A0A0D4CMQ1</accession>
<feature type="transmembrane region" description="Helical" evidence="7">
    <location>
        <begin position="214"/>
        <end position="232"/>
    </location>
</feature>
<keyword evidence="5 7" id="KW-1133">Transmembrane helix</keyword>
<dbReference type="EMBL" id="CP011013">
    <property type="protein sequence ID" value="AJT51378.1"/>
    <property type="molecule type" value="Genomic_DNA"/>
</dbReference>
<dbReference type="STRING" id="1130798.LBLM1_10770"/>
<keyword evidence="4 7" id="KW-0812">Transmembrane</keyword>
<dbReference type="Gene3D" id="1.20.1250.20">
    <property type="entry name" value="MFS general substrate transporter like domains"/>
    <property type="match status" value="2"/>
</dbReference>
<dbReference type="InterPro" id="IPR036259">
    <property type="entry name" value="MFS_trans_sf"/>
</dbReference>
<keyword evidence="3" id="KW-1003">Cell membrane</keyword>
<dbReference type="Proteomes" id="UP000003645">
    <property type="component" value="Chromosome"/>
</dbReference>
<evidence type="ECO:0000313" key="9">
    <source>
        <dbReference type="EMBL" id="AJT51378.1"/>
    </source>
</evidence>
<evidence type="ECO:0000256" key="6">
    <source>
        <dbReference type="ARBA" id="ARBA00023136"/>
    </source>
</evidence>
<evidence type="ECO:0000256" key="1">
    <source>
        <dbReference type="ARBA" id="ARBA00004651"/>
    </source>
</evidence>
<reference evidence="9 10" key="1">
    <citation type="journal article" date="2012" name="J. Bacteriol.">
        <title>Genome sequence of Lactobacillus mucosae LM1, isolated from piglet feces.</title>
        <authorList>
            <person name="Lee J.H."/>
            <person name="Valeriano V.D."/>
            <person name="Shin Y.R."/>
            <person name="Chae J.P."/>
            <person name="Kim G.B."/>
            <person name="Ham J.S."/>
            <person name="Chun J."/>
            <person name="Kang D.K."/>
        </authorList>
    </citation>
    <scope>NUCLEOTIDE SEQUENCE [LARGE SCALE GENOMIC DNA]</scope>
    <source>
        <strain evidence="9 10">LM1</strain>
    </source>
</reference>
<name>A0A0D4CMQ1_LIMMU</name>
<dbReference type="PRINTS" id="PR01035">
    <property type="entry name" value="TCRTETA"/>
</dbReference>
<dbReference type="InterPro" id="IPR020846">
    <property type="entry name" value="MFS_dom"/>
</dbReference>
<dbReference type="InterPro" id="IPR001958">
    <property type="entry name" value="Tet-R_TetA/multi-R_MdtG-like"/>
</dbReference>
<evidence type="ECO:0000256" key="2">
    <source>
        <dbReference type="ARBA" id="ARBA00022448"/>
    </source>
</evidence>
<organism evidence="9 10">
    <name type="scientific">Limosilactobacillus mucosae LM1</name>
    <dbReference type="NCBI Taxonomy" id="1130798"/>
    <lineage>
        <taxon>Bacteria</taxon>
        <taxon>Bacillati</taxon>
        <taxon>Bacillota</taxon>
        <taxon>Bacilli</taxon>
        <taxon>Lactobacillales</taxon>
        <taxon>Lactobacillaceae</taxon>
        <taxon>Limosilactobacillus</taxon>
    </lineage>
</organism>
<feature type="transmembrane region" description="Helical" evidence="7">
    <location>
        <begin position="97"/>
        <end position="119"/>
    </location>
</feature>
<evidence type="ECO:0000256" key="7">
    <source>
        <dbReference type="SAM" id="Phobius"/>
    </source>
</evidence>
<dbReference type="Pfam" id="PF07690">
    <property type="entry name" value="MFS_1"/>
    <property type="match status" value="1"/>
</dbReference>
<dbReference type="CDD" id="cd17329">
    <property type="entry name" value="MFS_MdtH_MDR_like"/>
    <property type="match status" value="1"/>
</dbReference>
<gene>
    <name evidence="9" type="ORF">LBLM1_10770</name>
</gene>
<evidence type="ECO:0000256" key="5">
    <source>
        <dbReference type="ARBA" id="ARBA00022989"/>
    </source>
</evidence>
<feature type="transmembrane region" description="Helical" evidence="7">
    <location>
        <begin position="368"/>
        <end position="391"/>
    </location>
</feature>
<dbReference type="PANTHER" id="PTHR23517:SF10">
    <property type="entry name" value="MAJOR FACILITATOR SUPERFAMILY (MFS) PROFILE DOMAIN-CONTAINING PROTEIN"/>
    <property type="match status" value="1"/>
</dbReference>
<dbReference type="HOGENOM" id="CLU_001265_60_4_9"/>
<keyword evidence="2" id="KW-0813">Transport</keyword>
<dbReference type="RefSeq" id="WP_006500885.1">
    <property type="nucleotide sequence ID" value="NZ_CP011013.1"/>
</dbReference>
<dbReference type="PROSITE" id="PS50850">
    <property type="entry name" value="MFS"/>
    <property type="match status" value="1"/>
</dbReference>
<feature type="transmembrane region" description="Helical" evidence="7">
    <location>
        <begin position="305"/>
        <end position="330"/>
    </location>
</feature>
<dbReference type="AlphaFoldDB" id="A0A0D4CMQ1"/>
<feature type="transmembrane region" description="Helical" evidence="7">
    <location>
        <begin position="131"/>
        <end position="154"/>
    </location>
</feature>
<feature type="transmembrane region" description="Helical" evidence="7">
    <location>
        <begin position="160"/>
        <end position="183"/>
    </location>
</feature>
<dbReference type="SUPFAM" id="SSF103473">
    <property type="entry name" value="MFS general substrate transporter"/>
    <property type="match status" value="1"/>
</dbReference>
<feature type="transmembrane region" description="Helical" evidence="7">
    <location>
        <begin position="73"/>
        <end position="91"/>
    </location>
</feature>
<dbReference type="GO" id="GO:0022857">
    <property type="term" value="F:transmembrane transporter activity"/>
    <property type="evidence" value="ECO:0007669"/>
    <property type="project" value="InterPro"/>
</dbReference>
<evidence type="ECO:0000313" key="10">
    <source>
        <dbReference type="Proteomes" id="UP000003645"/>
    </source>
</evidence>
<feature type="transmembrane region" description="Helical" evidence="7">
    <location>
        <begin position="279"/>
        <end position="299"/>
    </location>
</feature>
<dbReference type="PANTHER" id="PTHR23517">
    <property type="entry name" value="RESISTANCE PROTEIN MDTM, PUTATIVE-RELATED-RELATED"/>
    <property type="match status" value="1"/>
</dbReference>
<protein>
    <submittedName>
        <fullName evidence="9">MFS transporter</fullName>
    </submittedName>
</protein>
<dbReference type="OrthoDB" id="3268460at2"/>
<feature type="domain" description="Major facilitator superfamily (MFS) profile" evidence="8">
    <location>
        <begin position="7"/>
        <end position="393"/>
    </location>
</feature>
<comment type="subcellular location">
    <subcellularLocation>
        <location evidence="1">Cell membrane</location>
        <topology evidence="1">Multi-pass membrane protein</topology>
    </subcellularLocation>
</comment>
<dbReference type="KEGG" id="lmu:LBLM1_10770"/>
<keyword evidence="10" id="KW-1185">Reference proteome</keyword>
<feature type="transmembrane region" description="Helical" evidence="7">
    <location>
        <begin position="47"/>
        <end position="66"/>
    </location>
</feature>
<dbReference type="InterPro" id="IPR050171">
    <property type="entry name" value="MFS_Transporters"/>
</dbReference>
<evidence type="ECO:0000259" key="8">
    <source>
        <dbReference type="PROSITE" id="PS50850"/>
    </source>
</evidence>
<keyword evidence="6 7" id="KW-0472">Membrane</keyword>
<evidence type="ECO:0000256" key="3">
    <source>
        <dbReference type="ARBA" id="ARBA00022475"/>
    </source>
</evidence>
<sequence length="399" mass="44447">MKKTGFKLQWLLLGSFLGSIGNSFVWPLTTIYIHDQLHQSLTVSGVVLLFYSGANVVGSYIAGLLFDQKNPRHLMIGGLILAMISMAVLIFSNGWPIYPVMLTIIGFFNGWIITMVNSFGTRVRSHDGRFVFNMLYFANNLGMVLGTTIVGPLYQLAHNSVSPLFAITVVMYAFFLLVVVMFFQITPIKPRQHHTVDVDFGPHQGKLPAANAQIIWTLFISFAIIWIMYGQWSSNMSVYMTDMGISMTLYSMLWTINGILIVLFQAVISWLTKKITNDYYFVYFGILTCGLSFVLLLFAKSYGMFVLAMVVLTLGEATAFPTIPAIINLLSPVDDKGKYQGMLNAFASTGKAIGPLFGGLIIERFSYRPLFVICAVSILVVEAVVIAMVMARQHATEQF</sequence>